<gene>
    <name evidence="5" type="ORF">ACFO5W_10640</name>
</gene>
<dbReference type="RefSeq" id="WP_266148986.1">
    <property type="nucleotide sequence ID" value="NZ_CP064028.1"/>
</dbReference>
<dbReference type="InterPro" id="IPR018060">
    <property type="entry name" value="HTH_AraC"/>
</dbReference>
<evidence type="ECO:0000256" key="2">
    <source>
        <dbReference type="ARBA" id="ARBA00023125"/>
    </source>
</evidence>
<evidence type="ECO:0000313" key="5">
    <source>
        <dbReference type="EMBL" id="MFC4527087.1"/>
    </source>
</evidence>
<dbReference type="InterPro" id="IPR018062">
    <property type="entry name" value="HTH_AraC-typ_CS"/>
</dbReference>
<dbReference type="PROSITE" id="PS00041">
    <property type="entry name" value="HTH_ARAC_FAMILY_1"/>
    <property type="match status" value="1"/>
</dbReference>
<comment type="caution">
    <text evidence="5">The sequence shown here is derived from an EMBL/GenBank/DDBJ whole genome shotgun (WGS) entry which is preliminary data.</text>
</comment>
<feature type="domain" description="HTH araC/xylS-type" evidence="4">
    <location>
        <begin position="217"/>
        <end position="315"/>
    </location>
</feature>
<keyword evidence="1" id="KW-0805">Transcription regulation</keyword>
<dbReference type="SUPFAM" id="SSF52317">
    <property type="entry name" value="Class I glutamine amidotransferase-like"/>
    <property type="match status" value="1"/>
</dbReference>
<evidence type="ECO:0000256" key="3">
    <source>
        <dbReference type="ARBA" id="ARBA00023163"/>
    </source>
</evidence>
<dbReference type="Proteomes" id="UP001595961">
    <property type="component" value="Unassembled WGS sequence"/>
</dbReference>
<protein>
    <submittedName>
        <fullName evidence="5">GlxA family transcriptional regulator</fullName>
    </submittedName>
</protein>
<dbReference type="SMART" id="SM00342">
    <property type="entry name" value="HTH_ARAC"/>
    <property type="match status" value="1"/>
</dbReference>
<dbReference type="CDD" id="cd03138">
    <property type="entry name" value="GATase1_AraC_2"/>
    <property type="match status" value="1"/>
</dbReference>
<evidence type="ECO:0000256" key="1">
    <source>
        <dbReference type="ARBA" id="ARBA00023015"/>
    </source>
</evidence>
<keyword evidence="2" id="KW-0238">DNA-binding</keyword>
<dbReference type="PANTHER" id="PTHR43130">
    <property type="entry name" value="ARAC-FAMILY TRANSCRIPTIONAL REGULATOR"/>
    <property type="match status" value="1"/>
</dbReference>
<dbReference type="InterPro" id="IPR002818">
    <property type="entry name" value="DJ-1/PfpI"/>
</dbReference>
<reference evidence="6" key="1">
    <citation type="journal article" date="2019" name="Int. J. Syst. Evol. Microbiol.">
        <title>The Global Catalogue of Microorganisms (GCM) 10K type strain sequencing project: providing services to taxonomists for standard genome sequencing and annotation.</title>
        <authorList>
            <consortium name="The Broad Institute Genomics Platform"/>
            <consortium name="The Broad Institute Genome Sequencing Center for Infectious Disease"/>
            <person name="Wu L."/>
            <person name="Ma J."/>
        </authorList>
    </citation>
    <scope>NUCLEOTIDE SEQUENCE [LARGE SCALE GENOMIC DNA]</scope>
    <source>
        <strain evidence="6">CCM 4481</strain>
    </source>
</reference>
<dbReference type="InterPro" id="IPR020449">
    <property type="entry name" value="Tscrpt_reg_AraC-type_HTH"/>
</dbReference>
<dbReference type="InterPro" id="IPR052158">
    <property type="entry name" value="INH-QAR"/>
</dbReference>
<dbReference type="Pfam" id="PF01965">
    <property type="entry name" value="DJ-1_PfpI"/>
    <property type="match status" value="1"/>
</dbReference>
<dbReference type="Pfam" id="PF12833">
    <property type="entry name" value="HTH_18"/>
    <property type="match status" value="1"/>
</dbReference>
<accession>A0ABV9C2A8</accession>
<dbReference type="PROSITE" id="PS01124">
    <property type="entry name" value="HTH_ARAC_FAMILY_2"/>
    <property type="match status" value="1"/>
</dbReference>
<dbReference type="PANTHER" id="PTHR43130:SF3">
    <property type="entry name" value="HTH-TYPE TRANSCRIPTIONAL REGULATOR RV1931C"/>
    <property type="match status" value="1"/>
</dbReference>
<dbReference type="InterPro" id="IPR029062">
    <property type="entry name" value="Class_I_gatase-like"/>
</dbReference>
<proteinExistence type="predicted"/>
<dbReference type="Gene3D" id="1.10.10.60">
    <property type="entry name" value="Homeodomain-like"/>
    <property type="match status" value="2"/>
</dbReference>
<sequence length="333" mass="36936">MEVGIVLDAGTSATGLHGLTELFTYAGQMAARRQGQVALPSLRITHWKSEPGGSCVTCTYDSSAEAHHDLVVLVLPGNLRATQSRSRDEVLIAWLRGMHARGVVIAAVCGGVFILARTGLLAGRQATTHWALHDQFSREFPDVLVETDHMVIDYGDVLTAGGVLAWADLGLRLVERLFGPGVMLDTARYMNIDPPGREQRFYSDFDPKLKHGDSAIARAQEWLAGQRERVISVTELATHACMEPRTFLRRFTKATGMKPLEYQQRLRISRARELLEFTRASVNEIAATIGYEDVDNFRRQFRRFTGLTPSGYRQRFGAEARESYAPLVTAAAS</sequence>
<evidence type="ECO:0000259" key="4">
    <source>
        <dbReference type="PROSITE" id="PS01124"/>
    </source>
</evidence>
<dbReference type="SUPFAM" id="SSF46689">
    <property type="entry name" value="Homeodomain-like"/>
    <property type="match status" value="2"/>
</dbReference>
<organism evidence="5 6">
    <name type="scientific">Dyella halodurans</name>
    <dbReference type="NCBI Taxonomy" id="1920171"/>
    <lineage>
        <taxon>Bacteria</taxon>
        <taxon>Pseudomonadati</taxon>
        <taxon>Pseudomonadota</taxon>
        <taxon>Gammaproteobacteria</taxon>
        <taxon>Lysobacterales</taxon>
        <taxon>Rhodanobacteraceae</taxon>
        <taxon>Dyella</taxon>
    </lineage>
</organism>
<dbReference type="PRINTS" id="PR00032">
    <property type="entry name" value="HTHARAC"/>
</dbReference>
<keyword evidence="3" id="KW-0804">Transcription</keyword>
<evidence type="ECO:0000313" key="6">
    <source>
        <dbReference type="Proteomes" id="UP001595961"/>
    </source>
</evidence>
<dbReference type="EMBL" id="JBHSGA010000017">
    <property type="protein sequence ID" value="MFC4527087.1"/>
    <property type="molecule type" value="Genomic_DNA"/>
</dbReference>
<dbReference type="InterPro" id="IPR009057">
    <property type="entry name" value="Homeodomain-like_sf"/>
</dbReference>
<keyword evidence="6" id="KW-1185">Reference proteome</keyword>
<name>A0ABV9C2A8_9GAMM</name>
<dbReference type="Gene3D" id="3.40.50.880">
    <property type="match status" value="1"/>
</dbReference>